<dbReference type="NCBIfam" id="TIGR04131">
    <property type="entry name" value="Bac_Flav_CTERM"/>
    <property type="match status" value="1"/>
</dbReference>
<accession>I0WFE8</accession>
<name>I0WFE8_9FLAO</name>
<dbReference type="EMBL" id="AJJU01000007">
    <property type="protein sequence ID" value="EID75114.1"/>
    <property type="molecule type" value="Genomic_DNA"/>
</dbReference>
<dbReference type="NCBIfam" id="NF038133">
    <property type="entry name" value="choice_anch_L"/>
    <property type="match status" value="1"/>
</dbReference>
<dbReference type="AlphaFoldDB" id="I0WFE8"/>
<keyword evidence="2" id="KW-1185">Reference proteome</keyword>
<proteinExistence type="predicted"/>
<sequence length="750" mass="82321">MYTVQELVEDVLINSNCLGNVQVTSFGGPSFSGGDLSYGYFDSNGADFPFTSGIVLTTGRLSEVPGPNISAGGNSGVLRAGTNDGLRDYDLENAIGISNTHNTTYIEFEFTAQTNHISFNYLFASEQYLSTITSTNQCSFTDGFAFLIKESGSVDPYENLAVIPGTNTPLNTTNVRGQGPCPAQNEEYFDSFNGYDHPIAYNGQTKVLTAQTNVVPGVRYTIKLAIADQGNAYYDSAVFIQAGSFNVIDLGSDRTFSSNNPLCEEDSLLLDVSGSNASVYEWFMDGVSQEINTIGTFLVTQPGTYSVVATINGCLATDDIHIEYDSFVVNNATITQCDPDGDGYTEFNLFDANSIITQGLQGVQVVGFYTTQTDAENTTNAIANATNFINTSVNQIVYARTENRYRCSSLAKISLVTVTNTIDTVILDTCDDKDGYIDGFTSFNLKDADIPLTQTIPNWEEVTYFLTELEAIQHLNRLPDFYTNVQQYTQVIYARIDTADGCFGITTVTLNVHVPPVLEPNSQVYYCTDTYPGNIELQAGVIGNPSEYDYLWSNGDTTYSTYVNRAGIYTVTITDRNSGCSDSRSIEVFDSSIANISVSISGNVGNYTVTINTIGDGVYTFAMDDTSRPFTSENVFVGLASGQHTIYVRDENGCGISSKQFYLIDFPKFFTPNADGYNDYWQVLGHDAMIPQVKTIFIFDRLGKLIKEIHPDSEGWDGTYIGSPLPSSDYWFKAILIDNSIYQGHFTLKR</sequence>
<evidence type="ECO:0000313" key="1">
    <source>
        <dbReference type="EMBL" id="EID75114.1"/>
    </source>
</evidence>
<dbReference type="InterPro" id="IPR049804">
    <property type="entry name" value="Choice_anch_L"/>
</dbReference>
<dbReference type="Proteomes" id="UP000005938">
    <property type="component" value="Unassembled WGS sequence"/>
</dbReference>
<evidence type="ECO:0000313" key="2">
    <source>
        <dbReference type="Proteomes" id="UP000005938"/>
    </source>
</evidence>
<reference evidence="1 2" key="1">
    <citation type="journal article" date="2012" name="J. Bacteriol.">
        <title>Genome Sequence of the Halotolerant Bacterium Imtechella halotolerans K1T.</title>
        <authorList>
            <person name="Kumar S."/>
            <person name="Vikram S."/>
            <person name="Subramanian S."/>
            <person name="Raghava G.P."/>
            <person name="Pinnaka A.K."/>
        </authorList>
    </citation>
    <scope>NUCLEOTIDE SEQUENCE [LARGE SCALE GENOMIC DNA]</scope>
    <source>
        <strain evidence="1 2">K1</strain>
    </source>
</reference>
<organism evidence="1 2">
    <name type="scientific">Imtechella halotolerans K1</name>
    <dbReference type="NCBI Taxonomy" id="946077"/>
    <lineage>
        <taxon>Bacteria</taxon>
        <taxon>Pseudomonadati</taxon>
        <taxon>Bacteroidota</taxon>
        <taxon>Flavobacteriia</taxon>
        <taxon>Flavobacteriales</taxon>
        <taxon>Flavobacteriaceae</taxon>
        <taxon>Imtechella</taxon>
    </lineage>
</organism>
<gene>
    <name evidence="1" type="ORF">W5A_07257</name>
</gene>
<dbReference type="Pfam" id="PF13585">
    <property type="entry name" value="CHU_C"/>
    <property type="match status" value="1"/>
</dbReference>
<dbReference type="PATRIC" id="fig|946077.3.peg.1467"/>
<protein>
    <recommendedName>
        <fullName evidence="3">PKD domain-containing protein</fullName>
    </recommendedName>
</protein>
<dbReference type="InterPro" id="IPR026341">
    <property type="entry name" value="T9SS_type_B"/>
</dbReference>
<dbReference type="eggNOG" id="COG3291">
    <property type="taxonomic scope" value="Bacteria"/>
</dbReference>
<comment type="caution">
    <text evidence="1">The sequence shown here is derived from an EMBL/GenBank/DDBJ whole genome shotgun (WGS) entry which is preliminary data.</text>
</comment>
<dbReference type="STRING" id="946077.W5A_07257"/>
<evidence type="ECO:0008006" key="3">
    <source>
        <dbReference type="Google" id="ProtNLM"/>
    </source>
</evidence>